<proteinExistence type="inferred from homology"/>
<evidence type="ECO:0000256" key="7">
    <source>
        <dbReference type="ARBA" id="ARBA00023186"/>
    </source>
</evidence>
<evidence type="ECO:0000259" key="9">
    <source>
        <dbReference type="PROSITE" id="PS50059"/>
    </source>
</evidence>
<dbReference type="GO" id="GO:0005737">
    <property type="term" value="C:cytoplasm"/>
    <property type="evidence" value="ECO:0007669"/>
    <property type="project" value="UniProtKB-SubCell"/>
</dbReference>
<keyword evidence="8 10" id="KW-0413">Isomerase</keyword>
<dbReference type="Pfam" id="PF00254">
    <property type="entry name" value="FKBP_C"/>
    <property type="match status" value="1"/>
</dbReference>
<reference evidence="10" key="1">
    <citation type="submission" date="2018-06" db="EMBL/GenBank/DDBJ databases">
        <authorList>
            <person name="Zhirakovskaya E."/>
        </authorList>
    </citation>
    <scope>NUCLEOTIDE SEQUENCE</scope>
</reference>
<dbReference type="PROSITE" id="PS50059">
    <property type="entry name" value="FKBP_PPIASE"/>
    <property type="match status" value="1"/>
</dbReference>
<dbReference type="Gene3D" id="3.10.50.40">
    <property type="match status" value="1"/>
</dbReference>
<comment type="subcellular location">
    <subcellularLocation>
        <location evidence="2">Cytoplasm</location>
    </subcellularLocation>
</comment>
<gene>
    <name evidence="10" type="ORF">MNBD_GAMMA26-1365</name>
</gene>
<dbReference type="InterPro" id="IPR001179">
    <property type="entry name" value="PPIase_FKBP_dom"/>
</dbReference>
<keyword evidence="7" id="KW-0143">Chaperone</keyword>
<keyword evidence="6" id="KW-0697">Rotamase</keyword>
<name>A0A3B1BZJ2_9ZZZZ</name>
<evidence type="ECO:0000256" key="2">
    <source>
        <dbReference type="ARBA" id="ARBA00004496"/>
    </source>
</evidence>
<dbReference type="PANTHER" id="PTHR47861">
    <property type="entry name" value="FKBP-TYPE PEPTIDYL-PROLYL CIS-TRANS ISOMERASE SLYD"/>
    <property type="match status" value="1"/>
</dbReference>
<evidence type="ECO:0000256" key="1">
    <source>
        <dbReference type="ARBA" id="ARBA00000971"/>
    </source>
</evidence>
<dbReference type="GO" id="GO:0003755">
    <property type="term" value="F:peptidyl-prolyl cis-trans isomerase activity"/>
    <property type="evidence" value="ECO:0007669"/>
    <property type="project" value="UniProtKB-KW"/>
</dbReference>
<evidence type="ECO:0000313" key="10">
    <source>
        <dbReference type="EMBL" id="VAX11835.1"/>
    </source>
</evidence>
<sequence length="162" mass="17591">MQIVDNHVVTLDYTLTDDQGAVLDSSEGRGDFTYLHGASNIVPGLERALAGKSAGDELTVHIEPEEAYGERVNELVQQVPGDMFETEQEITVGMQFHAQAAEGQMVVVTVTEIDDETVTVDGNHPLAGKALNFEVKVIDIRDATEEELSHGHVHSGDCSHDH</sequence>
<dbReference type="GO" id="GO:0042026">
    <property type="term" value="P:protein refolding"/>
    <property type="evidence" value="ECO:0007669"/>
    <property type="project" value="UniProtKB-ARBA"/>
</dbReference>
<dbReference type="EC" id="5.2.1.8" evidence="4"/>
<evidence type="ECO:0000256" key="4">
    <source>
        <dbReference type="ARBA" id="ARBA00013194"/>
    </source>
</evidence>
<organism evidence="10">
    <name type="scientific">hydrothermal vent metagenome</name>
    <dbReference type="NCBI Taxonomy" id="652676"/>
    <lineage>
        <taxon>unclassified sequences</taxon>
        <taxon>metagenomes</taxon>
        <taxon>ecological metagenomes</taxon>
    </lineage>
</organism>
<keyword evidence="5" id="KW-0963">Cytoplasm</keyword>
<comment type="similarity">
    <text evidence="3">Belongs to the FKBP-type PPIase family.</text>
</comment>
<dbReference type="PANTHER" id="PTHR47861:SF3">
    <property type="entry name" value="FKBP-TYPE PEPTIDYL-PROLYL CIS-TRANS ISOMERASE SLYD"/>
    <property type="match status" value="1"/>
</dbReference>
<evidence type="ECO:0000256" key="3">
    <source>
        <dbReference type="ARBA" id="ARBA00006577"/>
    </source>
</evidence>
<comment type="catalytic activity">
    <reaction evidence="1">
        <text>[protein]-peptidylproline (omega=180) = [protein]-peptidylproline (omega=0)</text>
        <dbReference type="Rhea" id="RHEA:16237"/>
        <dbReference type="Rhea" id="RHEA-COMP:10747"/>
        <dbReference type="Rhea" id="RHEA-COMP:10748"/>
        <dbReference type="ChEBI" id="CHEBI:83833"/>
        <dbReference type="ChEBI" id="CHEBI:83834"/>
        <dbReference type="EC" id="5.2.1.8"/>
    </reaction>
</comment>
<dbReference type="SUPFAM" id="SSF54534">
    <property type="entry name" value="FKBP-like"/>
    <property type="match status" value="1"/>
</dbReference>
<dbReference type="InterPro" id="IPR046357">
    <property type="entry name" value="PPIase_dom_sf"/>
</dbReference>
<dbReference type="AlphaFoldDB" id="A0A3B1BZJ2"/>
<protein>
    <recommendedName>
        <fullName evidence="4">peptidylprolyl isomerase</fullName>
        <ecNumber evidence="4">5.2.1.8</ecNumber>
    </recommendedName>
</protein>
<feature type="domain" description="PPIase FKBP-type" evidence="9">
    <location>
        <begin position="6"/>
        <end position="82"/>
    </location>
</feature>
<dbReference type="EMBL" id="UOFX01000094">
    <property type="protein sequence ID" value="VAX11835.1"/>
    <property type="molecule type" value="Genomic_DNA"/>
</dbReference>
<evidence type="ECO:0000256" key="8">
    <source>
        <dbReference type="ARBA" id="ARBA00023235"/>
    </source>
</evidence>
<accession>A0A3B1BZJ2</accession>
<evidence type="ECO:0000256" key="5">
    <source>
        <dbReference type="ARBA" id="ARBA00022490"/>
    </source>
</evidence>
<evidence type="ECO:0000256" key="6">
    <source>
        <dbReference type="ARBA" id="ARBA00023110"/>
    </source>
</evidence>